<dbReference type="Gene3D" id="2.30.30.440">
    <property type="entry name" value="Domain of unknown function DUF1918"/>
    <property type="match status" value="1"/>
</dbReference>
<dbReference type="Proteomes" id="UP000465302">
    <property type="component" value="Unassembled WGS sequence"/>
</dbReference>
<sequence length="112" mass="12052">MGLSATVGVDKRLCPGNEGRAHDHKTERSRAMKAKPGDWLVIKGTHVDQPDQRGLITEVHGADGAPPYAVRWLASDHEATVFPGPDAVIVTAAEQRAADEKARARFTQRSSG</sequence>
<dbReference type="InterPro" id="IPR015035">
    <property type="entry name" value="DUF1918"/>
</dbReference>
<comment type="caution">
    <text evidence="3">The sequence shown here is derived from an EMBL/GenBank/DDBJ whole genome shotgun (WGS) entry which is preliminary data.</text>
</comment>
<dbReference type="SUPFAM" id="SSF50118">
    <property type="entry name" value="Cell growth inhibitor/plasmid maintenance toxic component"/>
    <property type="match status" value="1"/>
</dbReference>
<name>A0A7I9VY33_MYCAG</name>
<dbReference type="Pfam" id="PF08940">
    <property type="entry name" value="DUF1918"/>
    <property type="match status" value="1"/>
</dbReference>
<gene>
    <name evidence="3" type="ORF">MAGR_18030</name>
</gene>
<proteinExistence type="predicted"/>
<reference evidence="3 4" key="1">
    <citation type="journal article" date="2019" name="Emerg. Microbes Infect.">
        <title>Comprehensive subspecies identification of 175 nontuberculous mycobacteria species based on 7547 genomic profiles.</title>
        <authorList>
            <person name="Matsumoto Y."/>
            <person name="Kinjo T."/>
            <person name="Motooka D."/>
            <person name="Nabeya D."/>
            <person name="Jung N."/>
            <person name="Uechi K."/>
            <person name="Horii T."/>
            <person name="Iida T."/>
            <person name="Fujita J."/>
            <person name="Nakamura S."/>
        </authorList>
    </citation>
    <scope>NUCLEOTIDE SEQUENCE [LARGE SCALE GENOMIC DNA]</scope>
    <source>
        <strain evidence="3 4">JCM 6377</strain>
    </source>
</reference>
<protein>
    <recommendedName>
        <fullName evidence="2">DUF1918 domain-containing protein</fullName>
    </recommendedName>
</protein>
<dbReference type="EMBL" id="BLKS01000001">
    <property type="protein sequence ID" value="GFG50362.1"/>
    <property type="molecule type" value="Genomic_DNA"/>
</dbReference>
<dbReference type="AlphaFoldDB" id="A0A7I9VY33"/>
<evidence type="ECO:0000256" key="1">
    <source>
        <dbReference type="SAM" id="MobiDB-lite"/>
    </source>
</evidence>
<feature type="region of interest" description="Disordered" evidence="1">
    <location>
        <begin position="1"/>
        <end position="33"/>
    </location>
</feature>
<accession>A0A7I9VY33</accession>
<evidence type="ECO:0000313" key="3">
    <source>
        <dbReference type="EMBL" id="GFG50362.1"/>
    </source>
</evidence>
<organism evidence="3 4">
    <name type="scientific">Mycolicibacterium agri</name>
    <name type="common">Mycobacterium agri</name>
    <dbReference type="NCBI Taxonomy" id="36811"/>
    <lineage>
        <taxon>Bacteria</taxon>
        <taxon>Bacillati</taxon>
        <taxon>Actinomycetota</taxon>
        <taxon>Actinomycetes</taxon>
        <taxon>Mycobacteriales</taxon>
        <taxon>Mycobacteriaceae</taxon>
        <taxon>Mycolicibacterium</taxon>
    </lineage>
</organism>
<feature type="domain" description="DUF1918" evidence="2">
    <location>
        <begin position="32"/>
        <end position="89"/>
    </location>
</feature>
<feature type="compositionally biased region" description="Basic and acidic residues" evidence="1">
    <location>
        <begin position="9"/>
        <end position="30"/>
    </location>
</feature>
<evidence type="ECO:0000313" key="4">
    <source>
        <dbReference type="Proteomes" id="UP000465302"/>
    </source>
</evidence>
<evidence type="ECO:0000259" key="2">
    <source>
        <dbReference type="Pfam" id="PF08940"/>
    </source>
</evidence>